<organism evidence="3 4">
    <name type="scientific">Lasiosphaeris hirsuta</name>
    <dbReference type="NCBI Taxonomy" id="260670"/>
    <lineage>
        <taxon>Eukaryota</taxon>
        <taxon>Fungi</taxon>
        <taxon>Dikarya</taxon>
        <taxon>Ascomycota</taxon>
        <taxon>Pezizomycotina</taxon>
        <taxon>Sordariomycetes</taxon>
        <taxon>Sordariomycetidae</taxon>
        <taxon>Sordariales</taxon>
        <taxon>Lasiosphaeriaceae</taxon>
        <taxon>Lasiosphaeris</taxon>
    </lineage>
</organism>
<dbReference type="PANTHER" id="PTHR43591">
    <property type="entry name" value="METHYLTRANSFERASE"/>
    <property type="match status" value="1"/>
</dbReference>
<protein>
    <submittedName>
        <fullName evidence="3">S-adenosyl-L-methionine-dependent methyltransferase</fullName>
    </submittedName>
</protein>
<name>A0AA40A9K2_9PEZI</name>
<evidence type="ECO:0000313" key="4">
    <source>
        <dbReference type="Proteomes" id="UP001172102"/>
    </source>
</evidence>
<comment type="similarity">
    <text evidence="1">Belongs to the methyltransferase superfamily. LaeA methyltransferase family.</text>
</comment>
<dbReference type="Proteomes" id="UP001172102">
    <property type="component" value="Unassembled WGS sequence"/>
</dbReference>
<feature type="compositionally biased region" description="Low complexity" evidence="2">
    <location>
        <begin position="22"/>
        <end position="31"/>
    </location>
</feature>
<dbReference type="CDD" id="cd02440">
    <property type="entry name" value="AdoMet_MTases"/>
    <property type="match status" value="1"/>
</dbReference>
<keyword evidence="3" id="KW-0489">Methyltransferase</keyword>
<evidence type="ECO:0000313" key="3">
    <source>
        <dbReference type="EMBL" id="KAK0711774.1"/>
    </source>
</evidence>
<gene>
    <name evidence="3" type="ORF">B0H67DRAFT_300779</name>
</gene>
<keyword evidence="4" id="KW-1185">Reference proteome</keyword>
<dbReference type="GO" id="GO:0032259">
    <property type="term" value="P:methylation"/>
    <property type="evidence" value="ECO:0007669"/>
    <property type="project" value="UniProtKB-KW"/>
</dbReference>
<reference evidence="3" key="1">
    <citation type="submission" date="2023-06" db="EMBL/GenBank/DDBJ databases">
        <title>Genome-scale phylogeny and comparative genomics of the fungal order Sordariales.</title>
        <authorList>
            <consortium name="Lawrence Berkeley National Laboratory"/>
            <person name="Hensen N."/>
            <person name="Bonometti L."/>
            <person name="Westerberg I."/>
            <person name="Brannstrom I.O."/>
            <person name="Guillou S."/>
            <person name="Cros-Aarteil S."/>
            <person name="Calhoun S."/>
            <person name="Haridas S."/>
            <person name="Kuo A."/>
            <person name="Mondo S."/>
            <person name="Pangilinan J."/>
            <person name="Riley R."/>
            <person name="Labutti K."/>
            <person name="Andreopoulos B."/>
            <person name="Lipzen A."/>
            <person name="Chen C."/>
            <person name="Yanf M."/>
            <person name="Daum C."/>
            <person name="Ng V."/>
            <person name="Clum A."/>
            <person name="Steindorff A."/>
            <person name="Ohm R."/>
            <person name="Martin F."/>
            <person name="Silar P."/>
            <person name="Natvig D."/>
            <person name="Lalanne C."/>
            <person name="Gautier V."/>
            <person name="Ament-Velasquez S.L."/>
            <person name="Kruys A."/>
            <person name="Hutchinson M.I."/>
            <person name="Powell A.J."/>
            <person name="Barry K."/>
            <person name="Miller A.N."/>
            <person name="Grigoriev I.V."/>
            <person name="Debuchy R."/>
            <person name="Gladieux P."/>
            <person name="Thoren M.H."/>
            <person name="Johannesson H."/>
        </authorList>
    </citation>
    <scope>NUCLEOTIDE SEQUENCE</scope>
    <source>
        <strain evidence="3">SMH4607-1</strain>
    </source>
</reference>
<evidence type="ECO:0000256" key="2">
    <source>
        <dbReference type="SAM" id="MobiDB-lite"/>
    </source>
</evidence>
<comment type="caution">
    <text evidence="3">The sequence shown here is derived from an EMBL/GenBank/DDBJ whole genome shotgun (WGS) entry which is preliminary data.</text>
</comment>
<sequence>MGTLNDEIDPPAHPEYHQPSIPTTTPNTGAPAPVPSSPTVEADPNDGDQDDDATSDYESDVSDTTSLNSSLFHYQYENGRTYHAHRAGQYLLPNDELEQERLDITHHLFSLTLNGALCVSKLDAPKRILDLGTGTGIWAIDVGDLYPAAEVIGTDLSPIQSRWFVPHPTPHPFRVPNPRRDTYPPAHRVPSNVRFEIDDATLEWTFPRAHFDFIHARTLGGAIADWPALLRRCHKHLVPGGQLEVSEGRTDFWCDDGSLPADSATSKWLTEFRRLARPLGFDISPKLPGMLKEAGFTDVEFRQRVVPCGTWPKDPALKEIGRWFQIQFLEMALESYSLALFTREGGWTSEETQVLFAKVRKELRSNMFHIYTYTAFVTGKKN</sequence>
<dbReference type="AlphaFoldDB" id="A0AA40A9K2"/>
<dbReference type="SUPFAM" id="SSF53335">
    <property type="entry name" value="S-adenosyl-L-methionine-dependent methyltransferases"/>
    <property type="match status" value="1"/>
</dbReference>
<dbReference type="Gene3D" id="3.40.50.150">
    <property type="entry name" value="Vaccinia Virus protein VP39"/>
    <property type="match status" value="1"/>
</dbReference>
<feature type="region of interest" description="Disordered" evidence="2">
    <location>
        <begin position="1"/>
        <end position="64"/>
    </location>
</feature>
<evidence type="ECO:0000256" key="1">
    <source>
        <dbReference type="ARBA" id="ARBA00038158"/>
    </source>
</evidence>
<dbReference type="InterPro" id="IPR029063">
    <property type="entry name" value="SAM-dependent_MTases_sf"/>
</dbReference>
<dbReference type="Pfam" id="PF13489">
    <property type="entry name" value="Methyltransf_23"/>
    <property type="match status" value="1"/>
</dbReference>
<accession>A0AA40A9K2</accession>
<proteinExistence type="inferred from homology"/>
<dbReference type="EMBL" id="JAUKUA010000005">
    <property type="protein sequence ID" value="KAK0711774.1"/>
    <property type="molecule type" value="Genomic_DNA"/>
</dbReference>
<dbReference type="GO" id="GO:0008168">
    <property type="term" value="F:methyltransferase activity"/>
    <property type="evidence" value="ECO:0007669"/>
    <property type="project" value="UniProtKB-KW"/>
</dbReference>
<keyword evidence="3" id="KW-0808">Transferase</keyword>
<feature type="compositionally biased region" description="Acidic residues" evidence="2">
    <location>
        <begin position="43"/>
        <end position="61"/>
    </location>
</feature>
<dbReference type="PANTHER" id="PTHR43591:SF10">
    <property type="entry name" value="ABC TRANSMEMBRANE TYPE-1 DOMAIN-CONTAINING PROTEIN-RELATED"/>
    <property type="match status" value="1"/>
</dbReference>